<keyword evidence="1" id="KW-0732">Signal</keyword>
<evidence type="ECO:0000313" key="4">
    <source>
        <dbReference type="Proteomes" id="UP000618591"/>
    </source>
</evidence>
<dbReference type="EMBL" id="BMDW01000036">
    <property type="protein sequence ID" value="GGA61846.1"/>
    <property type="molecule type" value="Genomic_DNA"/>
</dbReference>
<dbReference type="Proteomes" id="UP000618591">
    <property type="component" value="Unassembled WGS sequence"/>
</dbReference>
<reference evidence="4" key="1">
    <citation type="journal article" date="2019" name="Int. J. Syst. Evol. Microbiol.">
        <title>The Global Catalogue of Microorganisms (GCM) 10K type strain sequencing project: providing services to taxonomists for standard genome sequencing and annotation.</title>
        <authorList>
            <consortium name="The Broad Institute Genomics Platform"/>
            <consortium name="The Broad Institute Genome Sequencing Center for Infectious Disease"/>
            <person name="Wu L."/>
            <person name="Ma J."/>
        </authorList>
    </citation>
    <scope>NUCLEOTIDE SEQUENCE [LARGE SCALE GENOMIC DNA]</scope>
    <source>
        <strain evidence="4">CGMCC 1.10106</strain>
    </source>
</reference>
<name>A0ABQ1H8N6_9SPHN</name>
<gene>
    <name evidence="3" type="ORF">GCM10011395_35250</name>
</gene>
<feature type="domain" description="PepSY" evidence="2">
    <location>
        <begin position="37"/>
        <end position="95"/>
    </location>
</feature>
<sequence length="104" mass="10611">MRKLICLTAVAMLAAAGASAAPAEHALKGASLAPMAKVTLATARTTALAVRPGVITDQELEKEKGGTGLRYSFDIKSNGKTFEVGVDARTGKVLENGAEGPNAD</sequence>
<dbReference type="RefSeq" id="WP_188449846.1">
    <property type="nucleotide sequence ID" value="NZ_BMDW01000036.1"/>
</dbReference>
<comment type="caution">
    <text evidence="3">The sequence shown here is derived from an EMBL/GenBank/DDBJ whole genome shotgun (WGS) entry which is preliminary data.</text>
</comment>
<dbReference type="Pfam" id="PF03413">
    <property type="entry name" value="PepSY"/>
    <property type="match status" value="1"/>
</dbReference>
<evidence type="ECO:0000259" key="2">
    <source>
        <dbReference type="Pfam" id="PF03413"/>
    </source>
</evidence>
<dbReference type="Gene3D" id="3.10.450.40">
    <property type="match status" value="1"/>
</dbReference>
<feature type="signal peptide" evidence="1">
    <location>
        <begin position="1"/>
        <end position="20"/>
    </location>
</feature>
<accession>A0ABQ1H8N6</accession>
<organism evidence="3 4">
    <name type="scientific">Sphingomonas psychrolutea</name>
    <dbReference type="NCBI Taxonomy" id="1259676"/>
    <lineage>
        <taxon>Bacteria</taxon>
        <taxon>Pseudomonadati</taxon>
        <taxon>Pseudomonadota</taxon>
        <taxon>Alphaproteobacteria</taxon>
        <taxon>Sphingomonadales</taxon>
        <taxon>Sphingomonadaceae</taxon>
        <taxon>Sphingomonas</taxon>
    </lineage>
</organism>
<keyword evidence="4" id="KW-1185">Reference proteome</keyword>
<proteinExistence type="predicted"/>
<evidence type="ECO:0000256" key="1">
    <source>
        <dbReference type="SAM" id="SignalP"/>
    </source>
</evidence>
<feature type="chain" id="PRO_5047399470" description="PepSY domain-containing protein" evidence="1">
    <location>
        <begin position="21"/>
        <end position="104"/>
    </location>
</feature>
<evidence type="ECO:0000313" key="3">
    <source>
        <dbReference type="EMBL" id="GGA61846.1"/>
    </source>
</evidence>
<protein>
    <recommendedName>
        <fullName evidence="2">PepSY domain-containing protein</fullName>
    </recommendedName>
</protein>
<dbReference type="InterPro" id="IPR025711">
    <property type="entry name" value="PepSY"/>
</dbReference>